<gene>
    <name evidence="4" type="ORF">MPRG_57500</name>
</gene>
<keyword evidence="3" id="KW-0456">Lyase</keyword>
<proteinExistence type="inferred from homology"/>
<evidence type="ECO:0000256" key="1">
    <source>
        <dbReference type="ARBA" id="ARBA00005254"/>
    </source>
</evidence>
<accession>A0ABQ1CDI6</accession>
<dbReference type="InterPro" id="IPR001753">
    <property type="entry name" value="Enoyl-CoA_hydra/iso"/>
</dbReference>
<dbReference type="RefSeq" id="WP_231513254.1">
    <property type="nucleotide sequence ID" value="NZ_BLKX01000001.1"/>
</dbReference>
<protein>
    <submittedName>
        <fullName evidence="4">Enoyl-CoA hydratase</fullName>
    </submittedName>
</protein>
<name>A0ABQ1CDI6_9MYCO</name>
<dbReference type="PANTHER" id="PTHR11941:SF169">
    <property type="entry name" value="(7AS)-7A-METHYL-1,5-DIOXO-2,3,5,6,7,7A-HEXAHYDRO-1H-INDENE-CARBOXYL-COA HYDROLASE"/>
    <property type="match status" value="1"/>
</dbReference>
<reference evidence="4 5" key="1">
    <citation type="journal article" date="2019" name="Emerg. Microbes Infect.">
        <title>Comprehensive subspecies identification of 175 nontuberculous mycobacteria species based on 7547 genomic profiles.</title>
        <authorList>
            <person name="Matsumoto Y."/>
            <person name="Kinjo T."/>
            <person name="Motooka D."/>
            <person name="Nabeya D."/>
            <person name="Jung N."/>
            <person name="Uechi K."/>
            <person name="Horii T."/>
            <person name="Iida T."/>
            <person name="Fujita J."/>
            <person name="Nakamura S."/>
        </authorList>
    </citation>
    <scope>NUCLEOTIDE SEQUENCE [LARGE SCALE GENOMIC DNA]</scope>
    <source>
        <strain evidence="4 5">JCM 18565</strain>
    </source>
</reference>
<dbReference type="InterPro" id="IPR029045">
    <property type="entry name" value="ClpP/crotonase-like_dom_sf"/>
</dbReference>
<organism evidence="4 5">
    <name type="scientific">Mycobacterium paragordonae</name>
    <dbReference type="NCBI Taxonomy" id="1389713"/>
    <lineage>
        <taxon>Bacteria</taxon>
        <taxon>Bacillati</taxon>
        <taxon>Actinomycetota</taxon>
        <taxon>Actinomycetes</taxon>
        <taxon>Mycobacteriales</taxon>
        <taxon>Mycobacteriaceae</taxon>
        <taxon>Mycobacterium</taxon>
    </lineage>
</organism>
<evidence type="ECO:0000256" key="2">
    <source>
        <dbReference type="ARBA" id="ARBA00023098"/>
    </source>
</evidence>
<dbReference type="EMBL" id="BLKX01000001">
    <property type="protein sequence ID" value="GFG82474.1"/>
    <property type="molecule type" value="Genomic_DNA"/>
</dbReference>
<evidence type="ECO:0000313" key="4">
    <source>
        <dbReference type="EMBL" id="GFG82474.1"/>
    </source>
</evidence>
<dbReference type="InterPro" id="IPR014748">
    <property type="entry name" value="Enoyl-CoA_hydra_C"/>
</dbReference>
<comment type="similarity">
    <text evidence="1">Belongs to the enoyl-CoA hydratase/isomerase family.</text>
</comment>
<evidence type="ECO:0000313" key="5">
    <source>
        <dbReference type="Proteomes" id="UP000465240"/>
    </source>
</evidence>
<dbReference type="SUPFAM" id="SSF52096">
    <property type="entry name" value="ClpP/crotonase"/>
    <property type="match status" value="1"/>
</dbReference>
<dbReference type="Gene3D" id="1.10.12.10">
    <property type="entry name" value="Lyase 2-enoyl-coa Hydratase, Chain A, domain 2"/>
    <property type="match status" value="1"/>
</dbReference>
<keyword evidence="2" id="KW-0443">Lipid metabolism</keyword>
<dbReference type="Proteomes" id="UP000465240">
    <property type="component" value="Unassembled WGS sequence"/>
</dbReference>
<evidence type="ECO:0000256" key="3">
    <source>
        <dbReference type="ARBA" id="ARBA00023239"/>
    </source>
</evidence>
<dbReference type="Gene3D" id="3.90.226.10">
    <property type="entry name" value="2-enoyl-CoA Hydratase, Chain A, domain 1"/>
    <property type="match status" value="1"/>
</dbReference>
<keyword evidence="5" id="KW-1185">Reference proteome</keyword>
<sequence>MAPFGLITDIPSSSVHRSYDGAGRRDIPDRDSCHFSQRRFRAKHQYVAEPAVLLERDQHILTITLNRPEKRNAFNPEVLCRLADAWDLLDDDPDLRVAILTGAAGNFSAGADLDRLVGALIAGDPPQNEYEERVRSDFSLIYKGFLKDHYVKKPIIAAVEGYCYAGGMEILQAFDIRVAADNAQLAISEVQRGLFPMSASTIRLPRQIPYTVAMEMLIAGTPISGQRAYEVGLVGHVTAAGGALDRAREIARQVAANGPLAVRNIKASVIENLEKTEAEAFPRELELGMAVMASADAKEGPRAFLEKRPPKFTGT</sequence>
<dbReference type="CDD" id="cd06558">
    <property type="entry name" value="crotonase-like"/>
    <property type="match status" value="1"/>
</dbReference>
<comment type="caution">
    <text evidence="4">The sequence shown here is derived from an EMBL/GenBank/DDBJ whole genome shotgun (WGS) entry which is preliminary data.</text>
</comment>
<dbReference type="PANTHER" id="PTHR11941">
    <property type="entry name" value="ENOYL-COA HYDRATASE-RELATED"/>
    <property type="match status" value="1"/>
</dbReference>
<dbReference type="Pfam" id="PF00378">
    <property type="entry name" value="ECH_1"/>
    <property type="match status" value="1"/>
</dbReference>